<dbReference type="PANTHER" id="PTHR18867">
    <property type="entry name" value="RAD50"/>
    <property type="match status" value="1"/>
</dbReference>
<keyword evidence="15" id="KW-0539">Nucleus</keyword>
<feature type="coiled-coil region" evidence="19">
    <location>
        <begin position="638"/>
        <end position="665"/>
    </location>
</feature>
<dbReference type="Gene3D" id="3.40.50.300">
    <property type="entry name" value="P-loop containing nucleotide triphosphate hydrolases"/>
    <property type="match status" value="2"/>
</dbReference>
<sequence>MCAAKLFVKSSVVGLFFGFFSLRLIIMALIERMSILGIRSFGQETSQKIEFFTPVTLILGQNGTGKTTVIECLKYSATGELPPGSKTGCSFIHDPRITQESEVKAKVTLQIRDVKGCPMVVSRALMATQRDKTKQGTLKTLDGSIKRQYPDGRVTSVSLRCTDLDQEMVTSLGVSKAVLENVIFCHQEDSNWPLQEAKSVKQRFDDLFASSRYVKALDAIRKCKQDNDGNVKLYKTELKHLTKNRDEALKLRSEREETLHSIEKQEKNLEEMSAKLQPVVEKLNRYKERYAELTKLQAEIKSCEAERAHLTDTIKNLMLNIQNEYQGSDEELKRLIEDAETEYEKKIFLLNKSENILQNKRKELSTLETNQTKTIVEKTQIEMEVKRLNEAIINRDMILASIVTNYIPGNKYAEVKQFTDADVEYIMQFVEGLLHESENQLTEVKLLSANEERKAQTDVDLVRDELAALKQKIQTIKRNYNQQSCEKVNIEKRLENEHSLNERIEKVKDEFHKSEITVKDLNMDHELNNLHQSITESLGKKKELEHSISLIDEKIATFQKSANKYRELELMQKERANKLEGIRKIRSRHAEALEQIFSGSVIPFVTTEKSLEEQANPNNIRSFINDQTRLRIVFSKRLNELEQSTRETRKQLAKIEQERSSLEATSKFNRNHLQEKRDQLKILEGKLLSVPGADDLEQTLINLQERRGSLEEEYANEQGSVFLWRKFRDRLSRIDSDCPVCHRCFDSDAERDELLNEIDNRIKTLPSEFERKKQELKDIVSRLESLVELRPISLEIKNLHEEIIPALELKIKAELDKLTDVRSQRDKTSALLETYQADESLAKTVQGDLAILERLENESYELTVKINQFKYEFTDITTTDSQLIDVLQEERKSLRETLLTLSQTIDQKQKRVDHLNQAQREAVSEMHRLKDQLHKLQQENLDNVQLKNDLSRLTRDCETLKKELSELESEQLPAVHRRWTEACSERGRIAKICEQNIEQATTKVNEIGEKLKKLTDACTSVKFAWNSQPLERLKTILETAEGLQKNLSLVKSEADTCSENIELLKKQINEHKMRQRELADCVQVRQLRCQLNFLTERTESLAKNQMICDNIPLSDQDLINETKRLALEEEKLQSLKQDISNQLSELNAKLCYLNRDLNEKYTNADSEYRDMMYQLKTSELACSDLERYYKALDRAIMSYHAVKMADLNKIIRELWRSTYRGNDIDYIEICSEEDTAAASNVCRARRTYNYRVVMVKTTPGSMSVSRPKSKSYTLCSNEARLDMRGRCSAGQKVLASLIIRLALAEVFCLHCGVLALDEPTTNLDRENIESLAYALVEIIKSRSRQKNFQLIVITHDEDFVELLGRSDYVENFFLLSRDAQGLSEIRKVPIGEHFH</sequence>
<proteinExistence type="inferred from homology"/>
<evidence type="ECO:0000256" key="6">
    <source>
        <dbReference type="ARBA" id="ARBA00022723"/>
    </source>
</evidence>
<keyword evidence="5" id="KW-0158">Chromosome</keyword>
<dbReference type="InterPro" id="IPR027417">
    <property type="entry name" value="P-loop_NTPase"/>
</dbReference>
<reference evidence="22" key="1">
    <citation type="submission" date="2022-06" db="EMBL/GenBank/DDBJ databases">
        <authorList>
            <person name="Berger JAMES D."/>
            <person name="Berger JAMES D."/>
        </authorList>
    </citation>
    <scope>NUCLEOTIDE SEQUENCE [LARGE SCALE GENOMIC DNA]</scope>
</reference>
<evidence type="ECO:0000256" key="7">
    <source>
        <dbReference type="ARBA" id="ARBA00022741"/>
    </source>
</evidence>
<dbReference type="Gene3D" id="1.10.287.510">
    <property type="entry name" value="Helix hairpin bin"/>
    <property type="match status" value="1"/>
</dbReference>
<dbReference type="WBParaSite" id="SRDH1_77430.8">
    <property type="protein sequence ID" value="SRDH1_77430.8"/>
    <property type="gene ID" value="SRDH1_77430"/>
</dbReference>
<evidence type="ECO:0000256" key="4">
    <source>
        <dbReference type="ARBA" id="ARBA00009439"/>
    </source>
</evidence>
<keyword evidence="8" id="KW-0227">DNA damage</keyword>
<dbReference type="PANTHER" id="PTHR18867:SF12">
    <property type="entry name" value="DNA REPAIR PROTEIN RAD50"/>
    <property type="match status" value="1"/>
</dbReference>
<evidence type="ECO:0000256" key="13">
    <source>
        <dbReference type="ARBA" id="ARBA00023054"/>
    </source>
</evidence>
<dbReference type="InterPro" id="IPR038729">
    <property type="entry name" value="Rad50/SbcC_AAA"/>
</dbReference>
<feature type="coiled-coil region" evidence="19">
    <location>
        <begin position="434"/>
        <end position="510"/>
    </location>
</feature>
<feature type="domain" description="Zinc-hook" evidence="21">
    <location>
        <begin position="693"/>
        <end position="791"/>
    </location>
</feature>
<dbReference type="SUPFAM" id="SSF75712">
    <property type="entry name" value="Rad50 coiled-coil Zn hook"/>
    <property type="match status" value="1"/>
</dbReference>
<feature type="coiled-coil region" evidence="19">
    <location>
        <begin position="693"/>
        <end position="720"/>
    </location>
</feature>
<keyword evidence="16" id="KW-0469">Meiosis</keyword>
<dbReference type="SUPFAM" id="SSF52540">
    <property type="entry name" value="P-loop containing nucleoside triphosphate hydrolases"/>
    <property type="match status" value="1"/>
</dbReference>
<dbReference type="Pfam" id="PF13476">
    <property type="entry name" value="AAA_23"/>
    <property type="match status" value="1"/>
</dbReference>
<dbReference type="GO" id="GO:0070192">
    <property type="term" value="P:chromosome organization involved in meiotic cell cycle"/>
    <property type="evidence" value="ECO:0007669"/>
    <property type="project" value="TreeGrafter"/>
</dbReference>
<evidence type="ECO:0000256" key="18">
    <source>
        <dbReference type="PROSITE-ProRule" id="PRU00471"/>
    </source>
</evidence>
<feature type="coiled-coil region" evidence="19">
    <location>
        <begin position="1054"/>
        <end position="1149"/>
    </location>
</feature>
<evidence type="ECO:0000256" key="16">
    <source>
        <dbReference type="ARBA" id="ARBA00023254"/>
    </source>
</evidence>
<keyword evidence="12" id="KW-0460">Magnesium</keyword>
<dbReference type="Gene3D" id="1.10.287.1490">
    <property type="match status" value="1"/>
</dbReference>
<dbReference type="InterPro" id="IPR013134">
    <property type="entry name" value="Zn_hook_RAD50"/>
</dbReference>
<keyword evidence="14" id="KW-0234">DNA repair</keyword>
<keyword evidence="11" id="KW-0067">ATP-binding</keyword>
<accession>A0AA85G338</accession>
<evidence type="ECO:0000256" key="8">
    <source>
        <dbReference type="ARBA" id="ARBA00022763"/>
    </source>
</evidence>
<feature type="transmembrane region" description="Helical" evidence="20">
    <location>
        <begin position="12"/>
        <end position="30"/>
    </location>
</feature>
<dbReference type="GO" id="GO:0006302">
    <property type="term" value="P:double-strand break repair"/>
    <property type="evidence" value="ECO:0007669"/>
    <property type="project" value="InterPro"/>
</dbReference>
<keyword evidence="9" id="KW-0378">Hydrolase</keyword>
<keyword evidence="10 18" id="KW-0862">Zinc</keyword>
<keyword evidence="20" id="KW-0472">Membrane</keyword>
<evidence type="ECO:0000313" key="24">
    <source>
        <dbReference type="WBParaSite" id="SRDH1_77430.8"/>
    </source>
</evidence>
<keyword evidence="6 18" id="KW-0479">Metal-binding</keyword>
<dbReference type="GO" id="GO:0030870">
    <property type="term" value="C:Mre11 complex"/>
    <property type="evidence" value="ECO:0007669"/>
    <property type="project" value="InterPro"/>
</dbReference>
<feature type="binding site" evidence="18">
    <location>
        <position position="741"/>
    </location>
    <ligand>
        <name>Zn(2+)</name>
        <dbReference type="ChEBI" id="CHEBI:29105"/>
    </ligand>
</feature>
<evidence type="ECO:0000256" key="10">
    <source>
        <dbReference type="ARBA" id="ARBA00022833"/>
    </source>
</evidence>
<evidence type="ECO:0000256" key="1">
    <source>
        <dbReference type="ARBA" id="ARBA00001947"/>
    </source>
</evidence>
<keyword evidence="22" id="KW-1185">Reference proteome</keyword>
<dbReference type="GO" id="GO:0005524">
    <property type="term" value="F:ATP binding"/>
    <property type="evidence" value="ECO:0007669"/>
    <property type="project" value="UniProtKB-KW"/>
</dbReference>
<feature type="coiled-coil region" evidence="19">
    <location>
        <begin position="852"/>
        <end position="1017"/>
    </location>
</feature>
<evidence type="ECO:0000313" key="22">
    <source>
        <dbReference type="Proteomes" id="UP000050792"/>
    </source>
</evidence>
<comment type="subcellular location">
    <subcellularLocation>
        <location evidence="3">Chromosome</location>
    </subcellularLocation>
    <subcellularLocation>
        <location evidence="2">Nucleus</location>
    </subcellularLocation>
</comment>
<keyword evidence="20" id="KW-0812">Transmembrane</keyword>
<evidence type="ECO:0000313" key="23">
    <source>
        <dbReference type="WBParaSite" id="SRDH1_77430.4"/>
    </source>
</evidence>
<evidence type="ECO:0000256" key="14">
    <source>
        <dbReference type="ARBA" id="ARBA00023204"/>
    </source>
</evidence>
<evidence type="ECO:0000256" key="3">
    <source>
        <dbReference type="ARBA" id="ARBA00004286"/>
    </source>
</evidence>
<evidence type="ECO:0000256" key="12">
    <source>
        <dbReference type="ARBA" id="ARBA00022842"/>
    </source>
</evidence>
<comment type="catalytic activity">
    <reaction evidence="17">
        <text>ATP + H2O = ADP + phosphate + H(+)</text>
        <dbReference type="Rhea" id="RHEA:13065"/>
        <dbReference type="ChEBI" id="CHEBI:15377"/>
        <dbReference type="ChEBI" id="CHEBI:15378"/>
        <dbReference type="ChEBI" id="CHEBI:30616"/>
        <dbReference type="ChEBI" id="CHEBI:43474"/>
        <dbReference type="ChEBI" id="CHEBI:456216"/>
    </reaction>
</comment>
<dbReference type="GO" id="GO:0043047">
    <property type="term" value="F:single-stranded telomeric DNA binding"/>
    <property type="evidence" value="ECO:0007669"/>
    <property type="project" value="TreeGrafter"/>
</dbReference>
<evidence type="ECO:0000256" key="17">
    <source>
        <dbReference type="ARBA" id="ARBA00049360"/>
    </source>
</evidence>
<evidence type="ECO:0000256" key="19">
    <source>
        <dbReference type="SAM" id="Coils"/>
    </source>
</evidence>
<feature type="binding site" evidence="18">
    <location>
        <position position="738"/>
    </location>
    <ligand>
        <name>Zn(2+)</name>
        <dbReference type="ChEBI" id="CHEBI:29105"/>
    </ligand>
</feature>
<dbReference type="GO" id="GO:0007004">
    <property type="term" value="P:telomere maintenance via telomerase"/>
    <property type="evidence" value="ECO:0007669"/>
    <property type="project" value="TreeGrafter"/>
</dbReference>
<evidence type="ECO:0000256" key="15">
    <source>
        <dbReference type="ARBA" id="ARBA00023242"/>
    </source>
</evidence>
<dbReference type="GO" id="GO:0051880">
    <property type="term" value="F:G-quadruplex DNA binding"/>
    <property type="evidence" value="ECO:0007669"/>
    <property type="project" value="TreeGrafter"/>
</dbReference>
<dbReference type="GO" id="GO:0000722">
    <property type="term" value="P:telomere maintenance via recombination"/>
    <property type="evidence" value="ECO:0007669"/>
    <property type="project" value="TreeGrafter"/>
</dbReference>
<evidence type="ECO:0000256" key="20">
    <source>
        <dbReference type="SAM" id="Phobius"/>
    </source>
</evidence>
<evidence type="ECO:0000256" key="9">
    <source>
        <dbReference type="ARBA" id="ARBA00022801"/>
    </source>
</evidence>
<evidence type="ECO:0000256" key="11">
    <source>
        <dbReference type="ARBA" id="ARBA00022840"/>
    </source>
</evidence>
<dbReference type="PROSITE" id="PS51131">
    <property type="entry name" value="ZN_HOOK"/>
    <property type="match status" value="1"/>
</dbReference>
<organism evidence="22 24">
    <name type="scientific">Schistosoma rodhaini</name>
    <dbReference type="NCBI Taxonomy" id="6188"/>
    <lineage>
        <taxon>Eukaryota</taxon>
        <taxon>Metazoa</taxon>
        <taxon>Spiralia</taxon>
        <taxon>Lophotrochozoa</taxon>
        <taxon>Platyhelminthes</taxon>
        <taxon>Trematoda</taxon>
        <taxon>Digenea</taxon>
        <taxon>Strigeidida</taxon>
        <taxon>Schistosomatoidea</taxon>
        <taxon>Schistosomatidae</taxon>
        <taxon>Schistosoma</taxon>
    </lineage>
</organism>
<dbReference type="Pfam" id="PF04423">
    <property type="entry name" value="Rad50_zn_hook"/>
    <property type="match status" value="1"/>
</dbReference>
<dbReference type="NCBIfam" id="TIGR00606">
    <property type="entry name" value="rad50"/>
    <property type="match status" value="1"/>
</dbReference>
<keyword evidence="20" id="KW-1133">Transmembrane helix</keyword>
<dbReference type="GO" id="GO:0046872">
    <property type="term" value="F:metal ion binding"/>
    <property type="evidence" value="ECO:0007669"/>
    <property type="project" value="UniProtKB-UniRule"/>
</dbReference>
<dbReference type="GO" id="GO:0003691">
    <property type="term" value="F:double-stranded telomeric DNA binding"/>
    <property type="evidence" value="ECO:0007669"/>
    <property type="project" value="TreeGrafter"/>
</dbReference>
<keyword evidence="7" id="KW-0547">Nucleotide-binding</keyword>
<protein>
    <recommendedName>
        <fullName evidence="21">Zinc-hook domain-containing protein</fullName>
    </recommendedName>
</protein>
<evidence type="ECO:0000259" key="21">
    <source>
        <dbReference type="PROSITE" id="PS51131"/>
    </source>
</evidence>
<name>A0AA85G338_9TREM</name>
<dbReference type="GO" id="GO:0000794">
    <property type="term" value="C:condensed nuclear chromosome"/>
    <property type="evidence" value="ECO:0007669"/>
    <property type="project" value="TreeGrafter"/>
</dbReference>
<dbReference type="InterPro" id="IPR004584">
    <property type="entry name" value="Rad50_eukaryotes"/>
</dbReference>
<evidence type="ECO:0000256" key="2">
    <source>
        <dbReference type="ARBA" id="ARBA00004123"/>
    </source>
</evidence>
<keyword evidence="13 19" id="KW-0175">Coiled coil</keyword>
<comment type="cofactor">
    <cofactor evidence="1">
        <name>Zn(2+)</name>
        <dbReference type="ChEBI" id="CHEBI:29105"/>
    </cofactor>
</comment>
<reference evidence="23 24" key="2">
    <citation type="submission" date="2023-11" db="UniProtKB">
        <authorList>
            <consortium name="WormBaseParasite"/>
        </authorList>
    </citation>
    <scope>IDENTIFICATION</scope>
</reference>
<evidence type="ECO:0000256" key="5">
    <source>
        <dbReference type="ARBA" id="ARBA00022454"/>
    </source>
</evidence>
<dbReference type="GO" id="GO:0016887">
    <property type="term" value="F:ATP hydrolysis activity"/>
    <property type="evidence" value="ECO:0007669"/>
    <property type="project" value="InterPro"/>
</dbReference>
<dbReference type="WBParaSite" id="SRDH1_77430.4">
    <property type="protein sequence ID" value="SRDH1_77430.4"/>
    <property type="gene ID" value="SRDH1_77430"/>
</dbReference>
<feature type="coiled-coil region" evidence="19">
    <location>
        <begin position="231"/>
        <end position="370"/>
    </location>
</feature>
<comment type="similarity">
    <text evidence="4">Belongs to the SMC family. RAD50 subfamily.</text>
</comment>
<dbReference type="Proteomes" id="UP000050792">
    <property type="component" value="Unassembled WGS sequence"/>
</dbReference>